<keyword evidence="2" id="KW-0812">Transmembrane</keyword>
<dbReference type="Pfam" id="PF01103">
    <property type="entry name" value="Omp85"/>
    <property type="match status" value="1"/>
</dbReference>
<proteinExistence type="predicted"/>
<dbReference type="GO" id="GO:0019867">
    <property type="term" value="C:outer membrane"/>
    <property type="evidence" value="ECO:0007669"/>
    <property type="project" value="InterPro"/>
</dbReference>
<name>A0A418PYX2_9SPHN</name>
<comment type="caution">
    <text evidence="7">The sequence shown here is derived from an EMBL/GenBank/DDBJ whole genome shotgun (WGS) entry which is preliminary data.</text>
</comment>
<gene>
    <name evidence="7" type="ORF">D3M59_09965</name>
</gene>
<reference evidence="7 8" key="1">
    <citation type="submission" date="2018-09" db="EMBL/GenBank/DDBJ databases">
        <title>Sphingomonas sp. DAC4.</title>
        <authorList>
            <person name="Seo T."/>
        </authorList>
    </citation>
    <scope>NUCLEOTIDE SEQUENCE [LARGE SCALE GENOMIC DNA]</scope>
    <source>
        <strain evidence="7 8">DAC4</strain>
    </source>
</reference>
<protein>
    <submittedName>
        <fullName evidence="7">Outer membrane protein assembly factor</fullName>
    </submittedName>
</protein>
<evidence type="ECO:0000256" key="4">
    <source>
        <dbReference type="SAM" id="MobiDB-lite"/>
    </source>
</evidence>
<dbReference type="PROSITE" id="PS51779">
    <property type="entry name" value="POTRA"/>
    <property type="match status" value="1"/>
</dbReference>
<dbReference type="RefSeq" id="WP_119533514.1">
    <property type="nucleotide sequence ID" value="NZ_QXTF01000003.1"/>
</dbReference>
<dbReference type="PANTHER" id="PTHR12815:SF42">
    <property type="entry name" value="BACTERIAL SURFACE ANTIGEN (D15) DOMAIN-CONTAINING PROTEIN"/>
    <property type="match status" value="1"/>
</dbReference>
<comment type="subcellular location">
    <subcellularLocation>
        <location evidence="1">Membrane</location>
    </subcellularLocation>
</comment>
<dbReference type="Proteomes" id="UP000285023">
    <property type="component" value="Unassembled WGS sequence"/>
</dbReference>
<feature type="chain" id="PRO_5019561821" evidence="5">
    <location>
        <begin position="31"/>
        <end position="674"/>
    </location>
</feature>
<dbReference type="PANTHER" id="PTHR12815">
    <property type="entry name" value="SORTING AND ASSEMBLY MACHINERY SAMM50 PROTEIN FAMILY MEMBER"/>
    <property type="match status" value="1"/>
</dbReference>
<dbReference type="OrthoDB" id="9769707at2"/>
<sequence length="674" mass="72056">MGKRRTGRGAATKWLAGCAGLALGAAPLCAQQPPQPIDPAELDPSAPLDPMPDLGVEWPDLNAPDPAPPPEVEGVAPETAEQATAEAAEGVEDASASRRYSWTLSGIDNLERAEAIRENFEKRSALEADKDDEANAAQVDRRARADAELLAELLRSEGYYDAEVEPRIDVGAAGLQVELAAQAGPIYRFESVELPGLDAAAGNEAAKLRAAFAVKAGDPVVAQNVIDAGVALQVALGERGFATAKVGEQDIVVDHEQQVARLVLPVTPGPVARFGQVSVSGRPPFSSRHVQRIARFRPGDRYERSEVDDLRRALVATGLVAAVDVQQVPREEGQVIDLAIKLDPAPMRTIAGELGYGTGEGLRAEASWQHRNFFNPEGALTLRAVAGTQEQLAAVSLRRNNWLRRDQVLNAQALTSHVDRDAYEAKTASLSVGFERQSNFIWQKKWTWSLGAELVATDERDTIEATGEPRRRTFFIGAIPASLGYDGSDDLLNPAKGFRLLGRLSPEVSFQGGTFTYARTQIDASAYHPVSDTVVAAGRVRLGSILGAGLDDIAPSRRFYAGGGGSVRGYGYQRLGPRDIDGDPIGGRSLAEFSLEARVRLKALGGNFGIVPFIDGGTLSTETLPDFKDWQIGVGLGARYYSSFGPIRLDVGTPLNPQKGDGRIAVVVSLGQAF</sequence>
<dbReference type="InterPro" id="IPR039910">
    <property type="entry name" value="D15-like"/>
</dbReference>
<dbReference type="Gene3D" id="3.10.20.310">
    <property type="entry name" value="membrane protein fhac"/>
    <property type="match status" value="1"/>
</dbReference>
<keyword evidence="2" id="KW-1134">Transmembrane beta strand</keyword>
<evidence type="ECO:0000313" key="7">
    <source>
        <dbReference type="EMBL" id="RIX27361.1"/>
    </source>
</evidence>
<evidence type="ECO:0000256" key="1">
    <source>
        <dbReference type="ARBA" id="ARBA00004370"/>
    </source>
</evidence>
<dbReference type="AlphaFoldDB" id="A0A418PYX2"/>
<feature type="domain" description="POTRA" evidence="6">
    <location>
        <begin position="272"/>
        <end position="345"/>
    </location>
</feature>
<dbReference type="Gene3D" id="2.40.160.50">
    <property type="entry name" value="membrane protein fhac: a member of the omp85/tpsb transporter family"/>
    <property type="match status" value="1"/>
</dbReference>
<evidence type="ECO:0000313" key="8">
    <source>
        <dbReference type="Proteomes" id="UP000285023"/>
    </source>
</evidence>
<keyword evidence="5" id="KW-0732">Signal</keyword>
<evidence type="ECO:0000259" key="6">
    <source>
        <dbReference type="PROSITE" id="PS51779"/>
    </source>
</evidence>
<dbReference type="InterPro" id="IPR034746">
    <property type="entry name" value="POTRA"/>
</dbReference>
<feature type="signal peptide" evidence="5">
    <location>
        <begin position="1"/>
        <end position="30"/>
    </location>
</feature>
<organism evidence="7 8">
    <name type="scientific">Sphingomonas edaphi</name>
    <dbReference type="NCBI Taxonomy" id="2315689"/>
    <lineage>
        <taxon>Bacteria</taxon>
        <taxon>Pseudomonadati</taxon>
        <taxon>Pseudomonadota</taxon>
        <taxon>Alphaproteobacteria</taxon>
        <taxon>Sphingomonadales</taxon>
        <taxon>Sphingomonadaceae</taxon>
        <taxon>Sphingomonas</taxon>
    </lineage>
</organism>
<keyword evidence="3" id="KW-0472">Membrane</keyword>
<feature type="region of interest" description="Disordered" evidence="4">
    <location>
        <begin position="29"/>
        <end position="92"/>
    </location>
</feature>
<feature type="compositionally biased region" description="Low complexity" evidence="4">
    <location>
        <begin position="72"/>
        <end position="88"/>
    </location>
</feature>
<dbReference type="EMBL" id="QXTF01000003">
    <property type="protein sequence ID" value="RIX27361.1"/>
    <property type="molecule type" value="Genomic_DNA"/>
</dbReference>
<dbReference type="InterPro" id="IPR000184">
    <property type="entry name" value="Bac_surfAg_D15"/>
</dbReference>
<accession>A0A418PYX2</accession>
<keyword evidence="8" id="KW-1185">Reference proteome</keyword>
<evidence type="ECO:0000256" key="5">
    <source>
        <dbReference type="SAM" id="SignalP"/>
    </source>
</evidence>
<evidence type="ECO:0000256" key="3">
    <source>
        <dbReference type="ARBA" id="ARBA00023136"/>
    </source>
</evidence>
<evidence type="ECO:0000256" key="2">
    <source>
        <dbReference type="ARBA" id="ARBA00022452"/>
    </source>
</evidence>